<evidence type="ECO:0000313" key="2">
    <source>
        <dbReference type="EMBL" id="CAE6429572.1"/>
    </source>
</evidence>
<feature type="region of interest" description="Disordered" evidence="1">
    <location>
        <begin position="439"/>
        <end position="458"/>
    </location>
</feature>
<gene>
    <name evidence="2" type="ORF">RDB_LOCUS58619</name>
</gene>
<proteinExistence type="predicted"/>
<dbReference type="Proteomes" id="UP000663826">
    <property type="component" value="Unassembled WGS sequence"/>
</dbReference>
<evidence type="ECO:0000256" key="1">
    <source>
        <dbReference type="SAM" id="MobiDB-lite"/>
    </source>
</evidence>
<dbReference type="AlphaFoldDB" id="A0A8H2XPR0"/>
<protein>
    <submittedName>
        <fullName evidence="2">Uncharacterized protein</fullName>
    </submittedName>
</protein>
<dbReference type="EMBL" id="CAJMWQ010001025">
    <property type="protein sequence ID" value="CAE6429572.1"/>
    <property type="molecule type" value="Genomic_DNA"/>
</dbReference>
<comment type="caution">
    <text evidence="2">The sequence shown here is derived from an EMBL/GenBank/DDBJ whole genome shotgun (WGS) entry which is preliminary data.</text>
</comment>
<evidence type="ECO:0000313" key="3">
    <source>
        <dbReference type="Proteomes" id="UP000663826"/>
    </source>
</evidence>
<reference evidence="2" key="1">
    <citation type="submission" date="2021-01" db="EMBL/GenBank/DDBJ databases">
        <authorList>
            <person name="Kaushik A."/>
        </authorList>
    </citation>
    <scope>NUCLEOTIDE SEQUENCE</scope>
    <source>
        <strain evidence="2">AG1-1B</strain>
    </source>
</reference>
<name>A0A8H2XPR0_9AGAM</name>
<feature type="region of interest" description="Disordered" evidence="1">
    <location>
        <begin position="47"/>
        <end position="74"/>
    </location>
</feature>
<organism evidence="2 3">
    <name type="scientific">Rhizoctonia solani</name>
    <dbReference type="NCBI Taxonomy" id="456999"/>
    <lineage>
        <taxon>Eukaryota</taxon>
        <taxon>Fungi</taxon>
        <taxon>Dikarya</taxon>
        <taxon>Basidiomycota</taxon>
        <taxon>Agaricomycotina</taxon>
        <taxon>Agaricomycetes</taxon>
        <taxon>Cantharellales</taxon>
        <taxon>Ceratobasidiaceae</taxon>
        <taxon>Rhizoctonia</taxon>
    </lineage>
</organism>
<accession>A0A8H2XPR0</accession>
<feature type="non-terminal residue" evidence="2">
    <location>
        <position position="1"/>
    </location>
</feature>
<sequence>MGYFGKSGSNASVIIFTASISTIQLFSSVTLKQVLLTYAPAASPTVSKAQDQTSGSSKTQDSDPNTNQNSAQSGKLVNTFTLSADCSIEFSSDSSWTIHGELQVTNSDAKLSAALTTGTLTLSETLGLEISNIQFTVDYVLSSAPDSGASPASQGQQVSHAPKFNMDLSGQAKIGPITAVASVVFDTEIPGVLVVQVPGELNVSDLFNRIFDANIPSDVLDISFSQFLMYYAWRNVASAPAEVKPSNGSYATGFHAEAHASIYGVQFLLALDILRGDDNERGIKFTGTKATPIEFLGLVLHGKSDATQGPSFSFSTQKANKGCSFEAGLKLFGTDLGSITLAYSSQPSHFSGTVDIKADFIPGGSASVSFEILEKNGKHTLRFVDLPTVMDDVIQAVHIIENIEKFSAADGSKCGPLKLAFDQLTTKLHIKVTMADSQKDGSLDQNAEEPSKDTSGSVSSLQLEIDGYFDIAVVGKSVSNITFNPIPISIEVPKSFTLDAFATSLADSLANAAEDIVKGLWDNKDKLSEVIAIVAAEKLGSSAIQSLICRDEYEPENDPDDPADPD</sequence>